<organism evidence="1 2">
    <name type="scientific">Mortierella alpina</name>
    <name type="common">Oleaginous fungus</name>
    <name type="synonym">Mortierella renispora</name>
    <dbReference type="NCBI Taxonomy" id="64518"/>
    <lineage>
        <taxon>Eukaryota</taxon>
        <taxon>Fungi</taxon>
        <taxon>Fungi incertae sedis</taxon>
        <taxon>Mucoromycota</taxon>
        <taxon>Mortierellomycotina</taxon>
        <taxon>Mortierellomycetes</taxon>
        <taxon>Mortierellales</taxon>
        <taxon>Mortierellaceae</taxon>
        <taxon>Mortierella</taxon>
    </lineage>
</organism>
<gene>
    <name evidence="1" type="ORF">BGZ70_000734</name>
</gene>
<evidence type="ECO:0000313" key="2">
    <source>
        <dbReference type="Proteomes" id="UP000738359"/>
    </source>
</evidence>
<name>A0A9P6M605_MORAP</name>
<protein>
    <submittedName>
        <fullName evidence="1">Uncharacterized protein</fullName>
    </submittedName>
</protein>
<sequence>MNLPQSVRDARAALNVRYSAADYDSGAAMVEEGSMLTKLIHVADEDLAIDDPKIIAEVHERGRMTRSAIVYRVALDHFAPNATLLQISPDIVSKALQCFSMGVNLAEWGPRSWMNSLNRWEVQQFLVAQSITKLMADRIDIPLEEDETGNTGSAYSNCGTLLVEFANRLAAVPAWPYAKLWAFALMYEMFGERHDLFARYMDANGKEPKAVNANVLDEMRASGALDSLCDDHGEIFRRVTDNIRGVLLDTAAVECSHMCEDAILLGLAKTAVLHETLNAMLLNPYSAVEGCEAQA</sequence>
<comment type="caution">
    <text evidence="1">The sequence shown here is derived from an EMBL/GenBank/DDBJ whole genome shotgun (WGS) entry which is preliminary data.</text>
</comment>
<dbReference type="AlphaFoldDB" id="A0A9P6M605"/>
<dbReference type="OrthoDB" id="2397464at2759"/>
<proteinExistence type="predicted"/>
<dbReference type="EMBL" id="JAAAHY010000115">
    <property type="protein sequence ID" value="KAF9966934.1"/>
    <property type="molecule type" value="Genomic_DNA"/>
</dbReference>
<dbReference type="Proteomes" id="UP000738359">
    <property type="component" value="Unassembled WGS sequence"/>
</dbReference>
<evidence type="ECO:0000313" key="1">
    <source>
        <dbReference type="EMBL" id="KAF9966934.1"/>
    </source>
</evidence>
<keyword evidence="2" id="KW-1185">Reference proteome</keyword>
<accession>A0A9P6M605</accession>
<reference evidence="1" key="1">
    <citation type="journal article" date="2020" name="Fungal Divers.">
        <title>Resolving the Mortierellaceae phylogeny through synthesis of multi-gene phylogenetics and phylogenomics.</title>
        <authorList>
            <person name="Vandepol N."/>
            <person name="Liber J."/>
            <person name="Desiro A."/>
            <person name="Na H."/>
            <person name="Kennedy M."/>
            <person name="Barry K."/>
            <person name="Grigoriev I.V."/>
            <person name="Miller A.N."/>
            <person name="O'Donnell K."/>
            <person name="Stajich J.E."/>
            <person name="Bonito G."/>
        </authorList>
    </citation>
    <scope>NUCLEOTIDE SEQUENCE</scope>
    <source>
        <strain evidence="1">CK1249</strain>
    </source>
</reference>